<name>A0ABV7L1G9_9PROT</name>
<keyword evidence="4 7" id="KW-0067">ATP-binding</keyword>
<evidence type="ECO:0000313" key="8">
    <source>
        <dbReference type="Proteomes" id="UP001595528"/>
    </source>
</evidence>
<organism evidence="7 8">
    <name type="scientific">Marinibaculum pumilum</name>
    <dbReference type="NCBI Taxonomy" id="1766165"/>
    <lineage>
        <taxon>Bacteria</taxon>
        <taxon>Pseudomonadati</taxon>
        <taxon>Pseudomonadota</taxon>
        <taxon>Alphaproteobacteria</taxon>
        <taxon>Rhodospirillales</taxon>
        <taxon>Rhodospirillaceae</taxon>
        <taxon>Marinibaculum</taxon>
    </lineage>
</organism>
<keyword evidence="5" id="KW-0029">Amino-acid transport</keyword>
<dbReference type="InterPro" id="IPR003593">
    <property type="entry name" value="AAA+_ATPase"/>
</dbReference>
<comment type="similarity">
    <text evidence="1">Belongs to the ABC transporter superfamily.</text>
</comment>
<dbReference type="RefSeq" id="WP_379901517.1">
    <property type="nucleotide sequence ID" value="NZ_JBHRTR010000028.1"/>
</dbReference>
<accession>A0ABV7L1G9</accession>
<dbReference type="GO" id="GO:0005524">
    <property type="term" value="F:ATP binding"/>
    <property type="evidence" value="ECO:0007669"/>
    <property type="project" value="UniProtKB-KW"/>
</dbReference>
<dbReference type="PROSITE" id="PS00211">
    <property type="entry name" value="ABC_TRANSPORTER_1"/>
    <property type="match status" value="1"/>
</dbReference>
<gene>
    <name evidence="7" type="ORF">ACFOGJ_14360</name>
</gene>
<dbReference type="SUPFAM" id="SSF52540">
    <property type="entry name" value="P-loop containing nucleoside triphosphate hydrolases"/>
    <property type="match status" value="1"/>
</dbReference>
<keyword evidence="2" id="KW-0813">Transport</keyword>
<evidence type="ECO:0000256" key="4">
    <source>
        <dbReference type="ARBA" id="ARBA00022840"/>
    </source>
</evidence>
<dbReference type="InterPro" id="IPR027417">
    <property type="entry name" value="P-loop_NTPase"/>
</dbReference>
<protein>
    <submittedName>
        <fullName evidence="7">ABC transporter ATP-binding protein</fullName>
    </submittedName>
</protein>
<keyword evidence="8" id="KW-1185">Reference proteome</keyword>
<dbReference type="CDD" id="cd03224">
    <property type="entry name" value="ABC_TM1139_LivF_branched"/>
    <property type="match status" value="1"/>
</dbReference>
<dbReference type="PROSITE" id="PS50893">
    <property type="entry name" value="ABC_TRANSPORTER_2"/>
    <property type="match status" value="1"/>
</dbReference>
<dbReference type="Gene3D" id="3.40.50.300">
    <property type="entry name" value="P-loop containing nucleotide triphosphate hydrolases"/>
    <property type="match status" value="1"/>
</dbReference>
<dbReference type="Proteomes" id="UP001595528">
    <property type="component" value="Unassembled WGS sequence"/>
</dbReference>
<dbReference type="InterPro" id="IPR003439">
    <property type="entry name" value="ABC_transporter-like_ATP-bd"/>
</dbReference>
<dbReference type="SMART" id="SM00382">
    <property type="entry name" value="AAA"/>
    <property type="match status" value="1"/>
</dbReference>
<evidence type="ECO:0000256" key="2">
    <source>
        <dbReference type="ARBA" id="ARBA00022448"/>
    </source>
</evidence>
<evidence type="ECO:0000256" key="1">
    <source>
        <dbReference type="ARBA" id="ARBA00005417"/>
    </source>
</evidence>
<dbReference type="Pfam" id="PF00005">
    <property type="entry name" value="ABC_tran"/>
    <property type="match status" value="1"/>
</dbReference>
<evidence type="ECO:0000256" key="3">
    <source>
        <dbReference type="ARBA" id="ARBA00022741"/>
    </source>
</evidence>
<dbReference type="InterPro" id="IPR017871">
    <property type="entry name" value="ABC_transporter-like_CS"/>
</dbReference>
<keyword evidence="3" id="KW-0547">Nucleotide-binding</keyword>
<proteinExistence type="inferred from homology"/>
<dbReference type="EMBL" id="JBHRTR010000028">
    <property type="protein sequence ID" value="MFC3228423.1"/>
    <property type="molecule type" value="Genomic_DNA"/>
</dbReference>
<dbReference type="InterPro" id="IPR052156">
    <property type="entry name" value="BCAA_Transport_ATP-bd_LivF"/>
</dbReference>
<comment type="caution">
    <text evidence="7">The sequence shown here is derived from an EMBL/GenBank/DDBJ whole genome shotgun (WGS) entry which is preliminary data.</text>
</comment>
<evidence type="ECO:0000259" key="6">
    <source>
        <dbReference type="PROSITE" id="PS50893"/>
    </source>
</evidence>
<sequence length="240" mass="25489">MTGAAEPLLALQGVTGGYGETVVVEGIDLALAPGESLAVLGRNGTGKTSLLRLVMGLADLHRGGISFAGDDISRRPVHARNRAGLGFVPQEREIFASLTVQENLAVAGRVGSGGDWSADRVYAMFPRLAERRANRGNQLSGGEQQMLAIGRALMGDPRLLLLDEPSEGLAPVIVEELERAIGALRDEGGLAVILVEQHTRFALDFAPRAIVLDRGRIVFDGESGALRDPEVLQRHMGLAQ</sequence>
<evidence type="ECO:0000313" key="7">
    <source>
        <dbReference type="EMBL" id="MFC3228423.1"/>
    </source>
</evidence>
<reference evidence="8" key="1">
    <citation type="journal article" date="2019" name="Int. J. Syst. Evol. Microbiol.">
        <title>The Global Catalogue of Microorganisms (GCM) 10K type strain sequencing project: providing services to taxonomists for standard genome sequencing and annotation.</title>
        <authorList>
            <consortium name="The Broad Institute Genomics Platform"/>
            <consortium name="The Broad Institute Genome Sequencing Center for Infectious Disease"/>
            <person name="Wu L."/>
            <person name="Ma J."/>
        </authorList>
    </citation>
    <scope>NUCLEOTIDE SEQUENCE [LARGE SCALE GENOMIC DNA]</scope>
    <source>
        <strain evidence="8">KCTC 42964</strain>
    </source>
</reference>
<dbReference type="PANTHER" id="PTHR43820">
    <property type="entry name" value="HIGH-AFFINITY BRANCHED-CHAIN AMINO ACID TRANSPORT ATP-BINDING PROTEIN LIVF"/>
    <property type="match status" value="1"/>
</dbReference>
<evidence type="ECO:0000256" key="5">
    <source>
        <dbReference type="ARBA" id="ARBA00022970"/>
    </source>
</evidence>
<dbReference type="PANTHER" id="PTHR43820:SF2">
    <property type="entry name" value="ABC TRANSPORTER ATP-BINDING PROTEIN"/>
    <property type="match status" value="1"/>
</dbReference>
<feature type="domain" description="ABC transporter" evidence="6">
    <location>
        <begin position="9"/>
        <end position="239"/>
    </location>
</feature>